<keyword evidence="6 10" id="KW-0694">RNA-binding</keyword>
<protein>
    <recommendedName>
        <fullName evidence="2 10">Exportin-T</fullName>
    </recommendedName>
    <alternativeName>
        <fullName evidence="8 10">Exportin(tRNA)</fullName>
    </alternativeName>
    <alternativeName>
        <fullName evidence="9 10">tRNA exportin</fullName>
    </alternativeName>
</protein>
<reference evidence="14 15" key="1">
    <citation type="journal article" date="2009" name="Science">
        <title>Green evolution and dynamic adaptations revealed by genomes of the marine picoeukaryotes Micromonas.</title>
        <authorList>
            <person name="Worden A.Z."/>
            <person name="Lee J.H."/>
            <person name="Mock T."/>
            <person name="Rouze P."/>
            <person name="Simmons M.P."/>
            <person name="Aerts A.L."/>
            <person name="Allen A.E."/>
            <person name="Cuvelier M.L."/>
            <person name="Derelle E."/>
            <person name="Everett M.V."/>
            <person name="Foulon E."/>
            <person name="Grimwood J."/>
            <person name="Gundlach H."/>
            <person name="Henrissat B."/>
            <person name="Napoli C."/>
            <person name="McDonald S.M."/>
            <person name="Parker M.S."/>
            <person name="Rombauts S."/>
            <person name="Salamov A."/>
            <person name="Von Dassow P."/>
            <person name="Badger J.H."/>
            <person name="Coutinho P.M."/>
            <person name="Demir E."/>
            <person name="Dubchak I."/>
            <person name="Gentemann C."/>
            <person name="Eikrem W."/>
            <person name="Gready J.E."/>
            <person name="John U."/>
            <person name="Lanier W."/>
            <person name="Lindquist E.A."/>
            <person name="Lucas S."/>
            <person name="Mayer K.F."/>
            <person name="Moreau H."/>
            <person name="Not F."/>
            <person name="Otillar R."/>
            <person name="Panaud O."/>
            <person name="Pangilinan J."/>
            <person name="Paulsen I."/>
            <person name="Piegu B."/>
            <person name="Poliakov A."/>
            <person name="Robbens S."/>
            <person name="Schmutz J."/>
            <person name="Toulza E."/>
            <person name="Wyss T."/>
            <person name="Zelensky A."/>
            <person name="Zhou K."/>
            <person name="Armbrust E.V."/>
            <person name="Bhattacharya D."/>
            <person name="Goodenough U.W."/>
            <person name="Van de Peer Y."/>
            <person name="Grigoriev I.V."/>
        </authorList>
    </citation>
    <scope>NUCLEOTIDE SEQUENCE [LARGE SCALE GENOMIC DNA]</scope>
    <source>
        <strain evidence="15">RCC299 / NOUM17</strain>
    </source>
</reference>
<dbReference type="Gene3D" id="1.25.10.10">
    <property type="entry name" value="Leucine-rich Repeat Variant"/>
    <property type="match status" value="1"/>
</dbReference>
<evidence type="ECO:0000256" key="7">
    <source>
        <dbReference type="ARBA" id="ARBA00023242"/>
    </source>
</evidence>
<evidence type="ECO:0000256" key="6">
    <source>
        <dbReference type="ARBA" id="ARBA00022884"/>
    </source>
</evidence>
<comment type="function">
    <text evidence="10">tRNA nucleus export receptor which facilitates tRNA translocation across the nuclear pore complex.</text>
</comment>
<evidence type="ECO:0000256" key="8">
    <source>
        <dbReference type="ARBA" id="ARBA00029784"/>
    </source>
</evidence>
<dbReference type="EMBL" id="CP001577">
    <property type="protein sequence ID" value="ACO70640.1"/>
    <property type="molecule type" value="Genomic_DNA"/>
</dbReference>
<evidence type="ECO:0000313" key="15">
    <source>
        <dbReference type="Proteomes" id="UP000002009"/>
    </source>
</evidence>
<keyword evidence="3 10" id="KW-0813">Transport</keyword>
<feature type="domain" description="Exportin-1/Importin-beta-like" evidence="12">
    <location>
        <begin position="105"/>
        <end position="168"/>
    </location>
</feature>
<evidence type="ECO:0000256" key="9">
    <source>
        <dbReference type="ARBA" id="ARBA00032199"/>
    </source>
</evidence>
<feature type="region of interest" description="Disordered" evidence="11">
    <location>
        <begin position="319"/>
        <end position="339"/>
    </location>
</feature>
<dbReference type="PANTHER" id="PTHR15952">
    <property type="entry name" value="EXPORTIN-T/LOS1"/>
    <property type="match status" value="1"/>
</dbReference>
<dbReference type="RefSeq" id="XP_002509382.1">
    <property type="nucleotide sequence ID" value="XM_002509336.1"/>
</dbReference>
<comment type="subcellular location">
    <subcellularLocation>
        <location evidence="1 10">Cytoplasm</location>
    </subcellularLocation>
    <subcellularLocation>
        <location evidence="10">Nucleus</location>
    </subcellularLocation>
    <text evidence="10">Shuttles between the nucleus and the cytoplasm.</text>
</comment>
<dbReference type="FunCoup" id="C1FJP8">
    <property type="interactions" value="1783"/>
</dbReference>
<organism evidence="14 15">
    <name type="scientific">Micromonas commoda (strain RCC299 / NOUM17 / CCMP2709)</name>
    <name type="common">Picoplanktonic green alga</name>
    <dbReference type="NCBI Taxonomy" id="296587"/>
    <lineage>
        <taxon>Eukaryota</taxon>
        <taxon>Viridiplantae</taxon>
        <taxon>Chlorophyta</taxon>
        <taxon>Mamiellophyceae</taxon>
        <taxon>Mamiellales</taxon>
        <taxon>Mamiellaceae</taxon>
        <taxon>Micromonas</taxon>
    </lineage>
</organism>
<proteinExistence type="inferred from homology"/>
<evidence type="ECO:0000259" key="12">
    <source>
        <dbReference type="Pfam" id="PF08389"/>
    </source>
</evidence>
<evidence type="ECO:0000313" key="14">
    <source>
        <dbReference type="EMBL" id="ACO70640.1"/>
    </source>
</evidence>
<dbReference type="GeneID" id="8248267"/>
<keyword evidence="5 10" id="KW-0820">tRNA-binding</keyword>
<dbReference type="PANTHER" id="PTHR15952:SF11">
    <property type="entry name" value="EXPORTIN-T"/>
    <property type="match status" value="1"/>
</dbReference>
<dbReference type="STRING" id="296587.C1FJP8"/>
<evidence type="ECO:0000256" key="10">
    <source>
        <dbReference type="RuleBase" id="RU366037"/>
    </source>
</evidence>
<sequence>MADDTEKAIIYAFDQSGAVAADLRERALSYLRDLQASPDGWKQCVPRYQSTAYPEVRFWCLQTLAEAVRLHHASLSDQDASALRAHVASWIHDAATRTDPATAVPAFIKNKLAQVCARLAGAEYPARWPSFFADLLQLAANAGDGGLDALVRVLDAVDDEVISSGDTQHAGQGAGVRDGNSNSRGGGANTHEVPASVRVKDAMRAEPGLLPRIVDALRAVIASGLERASAGPGRAALAEAAAGCARRYAEWVDVSLFADAAFVRTINAMLASADHGLRGGGCDFLAALTHKGMDHGAKVGLIARLDLVNVSRMALNGSLNGANNRADGDDDDAEESEGKAAALAAAVGGELLSCLRAEAASHAGAEANEPHAPPPPKDACDAAARMVDELMPAAVAALCSRHESTTMAIVPLATAYVNRLKDAHALKLMPASSAANAEGTLRALLDAVIRRSSFPDESIVGVDFGDGDDVATRECEADAVAMRQELAVLFRAIARLAPHLALGAVRGALARALEGVGGGDEPVRWQTVETALGALHLVGEGAHDGAVKPGVEESPLGELVEMLLGAWDVLGSKSPEVAAHRLVAPALLEICVRYHLAVERRPEQLLRPALAAFLDGRGVAHRSREVSRRACYLFCRFVKPTRGQILSHGALPGVMAALEPALMDAAVPDSFANSSSSANSSVGSSFTGGGTGGAMATAGNDDRLYVFEAFGLLLGIDDVPDDLRIRCLEAVFARLRGAVEAASSTAEPANQNLNPAAAQHAIVAMGNVAKGFTLRVATQTSPRVGEILASGLDPALRCVQLWPRDPLTRQRVVAYFQRLVTTVGPAVFPYASPLLEHMRCGSPSAAELRECLVLINQLMASFKESLAPFLATQLPPLVTQIAQALAPFAAPGGGVNGVCGLFLDGASQINPSLVGTAGNTEEAREARDLEKIFVAHAHGVAANNLAGVLVADPRLRECFLETLAAAAAGHPSAMSRKSALQALIRVAQCWLPTAEDVATGLVAKEGPVQGFAAFAVSRVAKEACVDAVMRGDLDPRDAGCAAAVAETVNFTRVMLERLGNEFANHLRVNLLGANWGLDPESHGREYVRRVTSTTQNSAREARAFVAECAKIAQGKNPGVASNKCTPGM</sequence>
<dbReference type="InterPro" id="IPR040017">
    <property type="entry name" value="XPOT"/>
</dbReference>
<dbReference type="InterPro" id="IPR045546">
    <property type="entry name" value="Exportin-T_C"/>
</dbReference>
<dbReference type="GO" id="GO:0016363">
    <property type="term" value="C:nuclear matrix"/>
    <property type="evidence" value="ECO:0007669"/>
    <property type="project" value="TreeGrafter"/>
</dbReference>
<dbReference type="OrthoDB" id="26399at2759"/>
<evidence type="ECO:0000256" key="3">
    <source>
        <dbReference type="ARBA" id="ARBA00022448"/>
    </source>
</evidence>
<evidence type="ECO:0000256" key="5">
    <source>
        <dbReference type="ARBA" id="ARBA00022555"/>
    </source>
</evidence>
<dbReference type="GO" id="GO:0005737">
    <property type="term" value="C:cytoplasm"/>
    <property type="evidence" value="ECO:0007669"/>
    <property type="project" value="UniProtKB-SubCell"/>
</dbReference>
<dbReference type="GO" id="GO:0071528">
    <property type="term" value="P:tRNA re-export from nucleus"/>
    <property type="evidence" value="ECO:0007669"/>
    <property type="project" value="UniProtKB-UniRule"/>
</dbReference>
<name>C1FJP8_MICCC</name>
<dbReference type="GO" id="GO:0031267">
    <property type="term" value="F:small GTPase binding"/>
    <property type="evidence" value="ECO:0007669"/>
    <property type="project" value="InterPro"/>
</dbReference>
<dbReference type="InterPro" id="IPR011989">
    <property type="entry name" value="ARM-like"/>
</dbReference>
<dbReference type="KEGG" id="mis:MICPUN_62910"/>
<keyword evidence="7 10" id="KW-0539">Nucleus</keyword>
<dbReference type="GO" id="GO:0000049">
    <property type="term" value="F:tRNA binding"/>
    <property type="evidence" value="ECO:0007669"/>
    <property type="project" value="UniProtKB-UniRule"/>
</dbReference>
<dbReference type="eggNOG" id="KOG2021">
    <property type="taxonomic scope" value="Eukaryota"/>
</dbReference>
<feature type="region of interest" description="Disordered" evidence="11">
    <location>
        <begin position="164"/>
        <end position="192"/>
    </location>
</feature>
<dbReference type="AlphaFoldDB" id="C1FJP8"/>
<keyword evidence="4 10" id="KW-0963">Cytoplasm</keyword>
<feature type="domain" description="Exportin-T C-terminal" evidence="13">
    <location>
        <begin position="380"/>
        <end position="886"/>
    </location>
</feature>
<keyword evidence="15" id="KW-1185">Reference proteome</keyword>
<dbReference type="Pfam" id="PF08389">
    <property type="entry name" value="Xpo1"/>
    <property type="match status" value="1"/>
</dbReference>
<dbReference type="InterPro" id="IPR013598">
    <property type="entry name" value="Exportin-1/Importin-b-like"/>
</dbReference>
<dbReference type="SUPFAM" id="SSF48371">
    <property type="entry name" value="ARM repeat"/>
    <property type="match status" value="1"/>
</dbReference>
<gene>
    <name evidence="14" type="ORF">MICPUN_62910</name>
</gene>
<dbReference type="InterPro" id="IPR016024">
    <property type="entry name" value="ARM-type_fold"/>
</dbReference>
<evidence type="ECO:0000256" key="1">
    <source>
        <dbReference type="ARBA" id="ARBA00004496"/>
    </source>
</evidence>
<evidence type="ECO:0000256" key="2">
    <source>
        <dbReference type="ARBA" id="ARBA00018928"/>
    </source>
</evidence>
<dbReference type="Pfam" id="PF19282">
    <property type="entry name" value="Exportin-T"/>
    <property type="match status" value="2"/>
</dbReference>
<evidence type="ECO:0000256" key="4">
    <source>
        <dbReference type="ARBA" id="ARBA00022490"/>
    </source>
</evidence>
<dbReference type="OMA" id="HEMFLFG"/>
<accession>C1FJP8</accession>
<dbReference type="Proteomes" id="UP000002009">
    <property type="component" value="Chromosome 12"/>
</dbReference>
<feature type="domain" description="Exportin-T C-terminal" evidence="13">
    <location>
        <begin position="916"/>
        <end position="1107"/>
    </location>
</feature>
<evidence type="ECO:0000256" key="11">
    <source>
        <dbReference type="SAM" id="MobiDB-lite"/>
    </source>
</evidence>
<dbReference type="GO" id="GO:0005643">
    <property type="term" value="C:nuclear pore"/>
    <property type="evidence" value="ECO:0007669"/>
    <property type="project" value="TreeGrafter"/>
</dbReference>
<comment type="similarity">
    <text evidence="10">Belongs to the exportin family.</text>
</comment>
<dbReference type="InParanoid" id="C1FJP8"/>
<evidence type="ECO:0000259" key="13">
    <source>
        <dbReference type="Pfam" id="PF19282"/>
    </source>
</evidence>